<keyword evidence="1 4" id="KW-0547">Nucleotide-binding</keyword>
<dbReference type="PANTHER" id="PTHR47969">
    <property type="entry name" value="CHROMOSOME-ASSOCIATED KINESIN KIF4A-RELATED"/>
    <property type="match status" value="1"/>
</dbReference>
<dbReference type="KEGG" id="cvr:CHLNCDRAFT_136717"/>
<dbReference type="GO" id="GO:0005524">
    <property type="term" value="F:ATP binding"/>
    <property type="evidence" value="ECO:0007669"/>
    <property type="project" value="UniProtKB-UniRule"/>
</dbReference>
<dbReference type="GO" id="GO:0005875">
    <property type="term" value="C:microtubule associated complex"/>
    <property type="evidence" value="ECO:0007669"/>
    <property type="project" value="TreeGrafter"/>
</dbReference>
<dbReference type="InterPro" id="IPR036961">
    <property type="entry name" value="Kinesin_motor_dom_sf"/>
</dbReference>
<feature type="region of interest" description="Disordered" evidence="5">
    <location>
        <begin position="1"/>
        <end position="90"/>
    </location>
</feature>
<dbReference type="PRINTS" id="PR00380">
    <property type="entry name" value="KINESINHEAVY"/>
</dbReference>
<dbReference type="PROSITE" id="PS00411">
    <property type="entry name" value="KINESIN_MOTOR_1"/>
    <property type="match status" value="1"/>
</dbReference>
<feature type="compositionally biased region" description="Polar residues" evidence="5">
    <location>
        <begin position="290"/>
        <end position="311"/>
    </location>
</feature>
<dbReference type="EMBL" id="GL433851">
    <property type="protein sequence ID" value="EFN53565.1"/>
    <property type="molecule type" value="Genomic_DNA"/>
</dbReference>
<dbReference type="STRING" id="554065.E1ZKX4"/>
<feature type="region of interest" description="Disordered" evidence="5">
    <location>
        <begin position="282"/>
        <end position="320"/>
    </location>
</feature>
<feature type="region of interest" description="Disordered" evidence="5">
    <location>
        <begin position="227"/>
        <end position="255"/>
    </location>
</feature>
<dbReference type="GeneID" id="17352954"/>
<keyword evidence="2 4" id="KW-0067">ATP-binding</keyword>
<dbReference type="Pfam" id="PF00225">
    <property type="entry name" value="Kinesin"/>
    <property type="match status" value="1"/>
</dbReference>
<feature type="domain" description="Kinesin motor" evidence="6">
    <location>
        <begin position="372"/>
        <end position="747"/>
    </location>
</feature>
<dbReference type="GO" id="GO:0007018">
    <property type="term" value="P:microtubule-based movement"/>
    <property type="evidence" value="ECO:0007669"/>
    <property type="project" value="InterPro"/>
</dbReference>
<accession>E1ZKX4</accession>
<dbReference type="GO" id="GO:0003777">
    <property type="term" value="F:microtubule motor activity"/>
    <property type="evidence" value="ECO:0007669"/>
    <property type="project" value="InterPro"/>
</dbReference>
<dbReference type="InterPro" id="IPR001752">
    <property type="entry name" value="Kinesin_motor_dom"/>
</dbReference>
<dbReference type="GO" id="GO:0007052">
    <property type="term" value="P:mitotic spindle organization"/>
    <property type="evidence" value="ECO:0007669"/>
    <property type="project" value="TreeGrafter"/>
</dbReference>
<feature type="compositionally biased region" description="Low complexity" evidence="5">
    <location>
        <begin position="1098"/>
        <end position="1108"/>
    </location>
</feature>
<dbReference type="InterPro" id="IPR019821">
    <property type="entry name" value="Kinesin_motor_CS"/>
</dbReference>
<feature type="region of interest" description="Disordered" evidence="5">
    <location>
        <begin position="790"/>
        <end position="826"/>
    </location>
</feature>
<dbReference type="eggNOG" id="KOG4280">
    <property type="taxonomic scope" value="Eukaryota"/>
</dbReference>
<dbReference type="CDD" id="cd00106">
    <property type="entry name" value="KISc"/>
    <property type="match status" value="1"/>
</dbReference>
<dbReference type="RefSeq" id="XP_005845667.1">
    <property type="nucleotide sequence ID" value="XM_005845605.1"/>
</dbReference>
<evidence type="ECO:0000256" key="3">
    <source>
        <dbReference type="ARBA" id="ARBA00023175"/>
    </source>
</evidence>
<feature type="compositionally biased region" description="Low complexity" evidence="5">
    <location>
        <begin position="839"/>
        <end position="858"/>
    </location>
</feature>
<feature type="compositionally biased region" description="Pro residues" evidence="5">
    <location>
        <begin position="24"/>
        <end position="39"/>
    </location>
</feature>
<dbReference type="AlphaFoldDB" id="E1ZKX4"/>
<dbReference type="PROSITE" id="PS50067">
    <property type="entry name" value="KINESIN_MOTOR_2"/>
    <property type="match status" value="1"/>
</dbReference>
<evidence type="ECO:0000313" key="7">
    <source>
        <dbReference type="EMBL" id="EFN53565.1"/>
    </source>
</evidence>
<feature type="compositionally biased region" description="Low complexity" evidence="5">
    <location>
        <begin position="341"/>
        <end position="363"/>
    </location>
</feature>
<gene>
    <name evidence="7" type="ORF">CHLNCDRAFT_136717</name>
</gene>
<dbReference type="PANTHER" id="PTHR47969:SF29">
    <property type="entry name" value="KINESIN-LIKE PROTEIN"/>
    <property type="match status" value="1"/>
</dbReference>
<name>E1ZKX4_CHLVA</name>
<dbReference type="OrthoDB" id="3176171at2759"/>
<feature type="region of interest" description="Disordered" evidence="5">
    <location>
        <begin position="1083"/>
        <end position="1108"/>
    </location>
</feature>
<dbReference type="InParanoid" id="E1ZKX4"/>
<dbReference type="GO" id="GO:0051231">
    <property type="term" value="P:spindle elongation"/>
    <property type="evidence" value="ECO:0007669"/>
    <property type="project" value="TreeGrafter"/>
</dbReference>
<evidence type="ECO:0000256" key="2">
    <source>
        <dbReference type="ARBA" id="ARBA00022840"/>
    </source>
</evidence>
<dbReference type="Gene3D" id="3.40.850.10">
    <property type="entry name" value="Kinesin motor domain"/>
    <property type="match status" value="1"/>
</dbReference>
<dbReference type="InterPro" id="IPR027640">
    <property type="entry name" value="Kinesin-like_fam"/>
</dbReference>
<dbReference type="GO" id="GO:0008017">
    <property type="term" value="F:microtubule binding"/>
    <property type="evidence" value="ECO:0007669"/>
    <property type="project" value="InterPro"/>
</dbReference>
<dbReference type="SUPFAM" id="SSF52540">
    <property type="entry name" value="P-loop containing nucleoside triphosphate hydrolases"/>
    <property type="match status" value="1"/>
</dbReference>
<feature type="region of interest" description="Disordered" evidence="5">
    <location>
        <begin position="839"/>
        <end position="868"/>
    </location>
</feature>
<dbReference type="Proteomes" id="UP000008141">
    <property type="component" value="Unassembled WGS sequence"/>
</dbReference>
<feature type="binding site" evidence="4">
    <location>
        <begin position="464"/>
        <end position="471"/>
    </location>
    <ligand>
        <name>ATP</name>
        <dbReference type="ChEBI" id="CHEBI:30616"/>
    </ligand>
</feature>
<feature type="region of interest" description="Disordered" evidence="5">
    <location>
        <begin position="965"/>
        <end position="1006"/>
    </location>
</feature>
<protein>
    <recommendedName>
        <fullName evidence="6">Kinesin motor domain-containing protein</fullName>
    </recommendedName>
</protein>
<organism evidence="8">
    <name type="scientific">Chlorella variabilis</name>
    <name type="common">Green alga</name>
    <dbReference type="NCBI Taxonomy" id="554065"/>
    <lineage>
        <taxon>Eukaryota</taxon>
        <taxon>Viridiplantae</taxon>
        <taxon>Chlorophyta</taxon>
        <taxon>core chlorophytes</taxon>
        <taxon>Trebouxiophyceae</taxon>
        <taxon>Chlorellales</taxon>
        <taxon>Chlorellaceae</taxon>
        <taxon>Chlorella clade</taxon>
        <taxon>Chlorella</taxon>
    </lineage>
</organism>
<evidence type="ECO:0000259" key="6">
    <source>
        <dbReference type="PROSITE" id="PS50067"/>
    </source>
</evidence>
<feature type="region of interest" description="Disordered" evidence="5">
    <location>
        <begin position="334"/>
        <end position="363"/>
    </location>
</feature>
<feature type="region of interest" description="Disordered" evidence="5">
    <location>
        <begin position="1147"/>
        <end position="1174"/>
    </location>
</feature>
<sequence>MGGPGGMPPPHGPYSGMGQGDYPPQLPPPGMYPPLPQAQPPIRLARFPGDALHTAPMAAPGTMPLPPGMAPPQRAGSAGRQPAYGPPAGPMQQPFPMQPPRRMMGPGGPLPPPLAMAMGGMAPAGYQPQYMPGPPPPILLPSMMQQPPSPMHAGARSGHATPKSLAGSGANTPMHPLQRSLSNGQLAPTPGYPGPPGMLLPQQMGFLHMPPPPGMAALVAPPPGVVLPDSLSPGSPTPLRAPHGGGSAPGSRVQSATVMGHAGASSYGGSLMEPLASQVPAPIRAGLPRSGSTGSLPGSLRSSVDLSNSPARRSGERTPVGYFGGGGAGSFAAGAGGGAAKAGSKAGSAGRRTAGSAGGAQAAQPELDEYDNIKVAVRVRPPNAQELARGDAQAVFVNPADHRQVQLTVPSAYSRNSQAVTRNFTFHACLHPASRQQDVLRLCGITQLLDAALDGYNCTVLAYGQTGSGKTYTMSALEFIAPAGREEALLDEGYMGDSDDGVITRSLMYLFQALEQRAGGAGGDGCRYSLRVSMAEIYMEQVYDLIRFDKKQLQASGRAGGGRGDRGGKVRWDTGRGFYMPDLACKECGTLEEALQVLSLAVRHRRVGSHEMNMESSRSHSIFTVYVDCSPTRADDHEYGITRYGKVSFVDLAGSERLRDSKSAGETLKETTTINRSLFMLGKVIAALADGAQGARVPYRESKLTKLLMDSLGGSSLSLLIACCSPSAAHAEETLSTLSYAARAKNIRNQPAVQLDPDQAALSALKREVKLLRTENTYLREQLFQANLPRGQPAAGASASLPASTAASRLPSSHGQPGTLGGGQLPLPLAPFAVPGGGSAVVAGSRPESGTAAGAAAGAGLGPSPSPEDLMRRLLETQRMLVQFSRENDRLAGENGRLRNGRALVSNDYKGALDEVDWLRGKLESLESALLAGSCDSGLLAALDAAGTAGPEVLEVAKAAVVGAGGGSESQQPAAPGSAGGDGEQQQEGPPEGHVPNGGSMLGGSMEPLASQLAAAGQLAMAAADQAVTEAAAVAAALTLAVTMPRQQAGMMEAPTDLGPAGNDVVAAAPPAVGGQQPEFIVDSQGQQPAPVPSRRMAAPQGGEVPEGGELPVEGLLVAAGEISTTEATAAASSELDAATVTREASASELDASLMEPASGASDPRRAAPFGDPELDAPGVIATVTVAGPPSGKGAVPVPASVIVDACADVAGS</sequence>
<feature type="region of interest" description="Disordered" evidence="5">
    <location>
        <begin position="128"/>
        <end position="206"/>
    </location>
</feature>
<feature type="compositionally biased region" description="Pro residues" evidence="5">
    <location>
        <begin position="1"/>
        <end position="12"/>
    </location>
</feature>
<evidence type="ECO:0000256" key="5">
    <source>
        <dbReference type="SAM" id="MobiDB-lite"/>
    </source>
</evidence>
<evidence type="ECO:0000256" key="1">
    <source>
        <dbReference type="ARBA" id="ARBA00022741"/>
    </source>
</evidence>
<evidence type="ECO:0000256" key="4">
    <source>
        <dbReference type="PROSITE-ProRule" id="PRU00283"/>
    </source>
</evidence>
<dbReference type="InterPro" id="IPR027417">
    <property type="entry name" value="P-loop_NTPase"/>
</dbReference>
<dbReference type="SMART" id="SM00129">
    <property type="entry name" value="KISc"/>
    <property type="match status" value="1"/>
</dbReference>
<feature type="compositionally biased region" description="Low complexity" evidence="5">
    <location>
        <begin position="13"/>
        <end position="23"/>
    </location>
</feature>
<comment type="similarity">
    <text evidence="4">Belongs to the TRAFAC class myosin-kinesin ATPase superfamily. Kinesin family.</text>
</comment>
<proteinExistence type="inferred from homology"/>
<reference evidence="7 8" key="1">
    <citation type="journal article" date="2010" name="Plant Cell">
        <title>The Chlorella variabilis NC64A genome reveals adaptation to photosymbiosis, coevolution with viruses, and cryptic sex.</title>
        <authorList>
            <person name="Blanc G."/>
            <person name="Duncan G."/>
            <person name="Agarkova I."/>
            <person name="Borodovsky M."/>
            <person name="Gurnon J."/>
            <person name="Kuo A."/>
            <person name="Lindquist E."/>
            <person name="Lucas S."/>
            <person name="Pangilinan J."/>
            <person name="Polle J."/>
            <person name="Salamov A."/>
            <person name="Terry A."/>
            <person name="Yamada T."/>
            <person name="Dunigan D.D."/>
            <person name="Grigoriev I.V."/>
            <person name="Claverie J.M."/>
            <person name="Van Etten J.L."/>
        </authorList>
    </citation>
    <scope>NUCLEOTIDE SEQUENCE [LARGE SCALE GENOMIC DNA]</scope>
    <source>
        <strain evidence="7 8">NC64A</strain>
    </source>
</reference>
<feature type="compositionally biased region" description="Low complexity" evidence="5">
    <location>
        <begin position="793"/>
        <end position="817"/>
    </location>
</feature>
<keyword evidence="3 4" id="KW-0505">Motor protein</keyword>
<evidence type="ECO:0000313" key="8">
    <source>
        <dbReference type="Proteomes" id="UP000008141"/>
    </source>
</evidence>
<keyword evidence="8" id="KW-1185">Reference proteome</keyword>